<dbReference type="InterPro" id="IPR036651">
    <property type="entry name" value="Gln_synt_N_sf"/>
</dbReference>
<dbReference type="GO" id="GO:0004356">
    <property type="term" value="F:glutamine synthetase activity"/>
    <property type="evidence" value="ECO:0007669"/>
    <property type="project" value="InterPro"/>
</dbReference>
<dbReference type="Gene3D" id="3.10.20.70">
    <property type="entry name" value="Glutamine synthetase, N-terminal domain"/>
    <property type="match status" value="1"/>
</dbReference>
<dbReference type="GO" id="GO:0016020">
    <property type="term" value="C:membrane"/>
    <property type="evidence" value="ECO:0007669"/>
    <property type="project" value="TreeGrafter"/>
</dbReference>
<dbReference type="GO" id="GO:0006542">
    <property type="term" value="P:glutamine biosynthetic process"/>
    <property type="evidence" value="ECO:0007669"/>
    <property type="project" value="InterPro"/>
</dbReference>
<name>A0A6J7J6G9_9ZZZZ</name>
<organism evidence="4">
    <name type="scientific">freshwater metagenome</name>
    <dbReference type="NCBI Taxonomy" id="449393"/>
    <lineage>
        <taxon>unclassified sequences</taxon>
        <taxon>metagenomes</taxon>
        <taxon>ecological metagenomes</taxon>
    </lineage>
</organism>
<feature type="domain" description="GS catalytic" evidence="3">
    <location>
        <begin position="140"/>
        <end position="500"/>
    </location>
</feature>
<evidence type="ECO:0000259" key="2">
    <source>
        <dbReference type="PROSITE" id="PS51986"/>
    </source>
</evidence>
<dbReference type="SUPFAM" id="SSF55931">
    <property type="entry name" value="Glutamine synthetase/guanido kinase"/>
    <property type="match status" value="1"/>
</dbReference>
<protein>
    <submittedName>
        <fullName evidence="4">Unannotated protein</fullName>
    </submittedName>
</protein>
<evidence type="ECO:0000259" key="3">
    <source>
        <dbReference type="PROSITE" id="PS51987"/>
    </source>
</evidence>
<dbReference type="InterPro" id="IPR008147">
    <property type="entry name" value="Gln_synt_N"/>
</dbReference>
<evidence type="ECO:0000256" key="1">
    <source>
        <dbReference type="ARBA" id="ARBA00009897"/>
    </source>
</evidence>
<dbReference type="SUPFAM" id="SSF54368">
    <property type="entry name" value="Glutamine synthetase, N-terminal domain"/>
    <property type="match status" value="1"/>
</dbReference>
<dbReference type="AlphaFoldDB" id="A0A6J7J6G9"/>
<reference evidence="4" key="1">
    <citation type="submission" date="2020-05" db="EMBL/GenBank/DDBJ databases">
        <authorList>
            <person name="Chiriac C."/>
            <person name="Salcher M."/>
            <person name="Ghai R."/>
            <person name="Kavagutti S V."/>
        </authorList>
    </citation>
    <scope>NUCLEOTIDE SEQUENCE</scope>
</reference>
<evidence type="ECO:0000313" key="5">
    <source>
        <dbReference type="EMBL" id="CAB5001561.1"/>
    </source>
</evidence>
<dbReference type="PANTHER" id="PTHR43407:SF1">
    <property type="entry name" value="LENGSIN"/>
    <property type="match status" value="1"/>
</dbReference>
<dbReference type="GO" id="GO:0005737">
    <property type="term" value="C:cytoplasm"/>
    <property type="evidence" value="ECO:0007669"/>
    <property type="project" value="TreeGrafter"/>
</dbReference>
<dbReference type="SMART" id="SM01230">
    <property type="entry name" value="Gln-synt_C"/>
    <property type="match status" value="1"/>
</dbReference>
<dbReference type="PANTHER" id="PTHR43407">
    <property type="entry name" value="GLUTAMINE SYNTHETASE"/>
    <property type="match status" value="1"/>
</dbReference>
<dbReference type="InterPro" id="IPR014746">
    <property type="entry name" value="Gln_synth/guanido_kin_cat_dom"/>
</dbReference>
<dbReference type="Gene3D" id="3.30.590.10">
    <property type="entry name" value="Glutamine synthetase/guanido kinase, catalytic domain"/>
    <property type="match status" value="1"/>
</dbReference>
<dbReference type="PROSITE" id="PS51987">
    <property type="entry name" value="GS_CATALYTIC"/>
    <property type="match status" value="1"/>
</dbReference>
<comment type="similarity">
    <text evidence="1">Belongs to the glutamine synthetase family.</text>
</comment>
<gene>
    <name evidence="4" type="ORF">UFOPK3773_00730</name>
    <name evidence="5" type="ORF">UFOPK3992_00677</name>
</gene>
<dbReference type="InterPro" id="IPR008146">
    <property type="entry name" value="Gln_synth_cat_dom"/>
</dbReference>
<dbReference type="EMBL" id="CAFBNF010000059">
    <property type="protein sequence ID" value="CAB4938968.1"/>
    <property type="molecule type" value="Genomic_DNA"/>
</dbReference>
<proteinExistence type="inferred from homology"/>
<accession>A0A6J7J6G9</accession>
<feature type="domain" description="GS beta-grasp" evidence="2">
    <location>
        <begin position="32"/>
        <end position="133"/>
    </location>
</feature>
<evidence type="ECO:0000313" key="4">
    <source>
        <dbReference type="EMBL" id="CAB4938968.1"/>
    </source>
</evidence>
<sequence length="500" mass="55824">MAQAQGFISRHSLWTPDQAAAAEVVRRRMADLDLEVIRLAWPDQHGLMRGKFLTRASCEAALVNGMEITMAPFFFDTANAIVFNPFIAGGGFGMPELTGSPNVFMIPDPTTFTVLPWAEKTGWMIADLYMRDGSPFPFAPRTIMRKAVADLEDAGYGFVAGLEMEWYLTKIVDDTLDTAGHGGPGQPAPPPIVRPVARGYSYLLENHLDEIEEVLVPLRRHLMALDLPVRSIDDEWAPSQVETTFDVMTGVRAADMTALYRQATKQVCRRMGYLASFMCKPNLPGFYASGWHLHTSLTDLSSGKNAFVPQHDGEVLSDVGRQWVAGTLEHSAAASVFTTPTVNGYRRRRPFSLAPDRATWGVDNRGAMMRVLSAGPSDPSSHVENRIGEPAANPYLYMAAQIVMGLDGIRRGSDPGPLSDEPYIEETRPLLPPNLDEAVDALERSDFFRNAWGDSFVDYMVAIKRCELQRFHDHVRAHDNPSQYIENVTDWEHYEYFELF</sequence>
<dbReference type="EMBL" id="CAFBOZ010000079">
    <property type="protein sequence ID" value="CAB5001561.1"/>
    <property type="molecule type" value="Genomic_DNA"/>
</dbReference>
<dbReference type="Pfam" id="PF00120">
    <property type="entry name" value="Gln-synt_C"/>
    <property type="match status" value="1"/>
</dbReference>
<dbReference type="PROSITE" id="PS51986">
    <property type="entry name" value="GS_BETA_GRASP"/>
    <property type="match status" value="1"/>
</dbReference>